<evidence type="ECO:0000256" key="2">
    <source>
        <dbReference type="ARBA" id="ARBA00009773"/>
    </source>
</evidence>
<feature type="transmembrane region" description="Helical" evidence="8">
    <location>
        <begin position="251"/>
        <end position="274"/>
    </location>
</feature>
<comment type="subcellular location">
    <subcellularLocation>
        <location evidence="1">Cell membrane</location>
        <topology evidence="1">Multi-pass membrane protein</topology>
    </subcellularLocation>
</comment>
<keyword evidence="6 8" id="KW-1133">Transmembrane helix</keyword>
<name>A0A9Q0N8J9_9DIPT</name>
<evidence type="ECO:0000256" key="6">
    <source>
        <dbReference type="ARBA" id="ARBA00022989"/>
    </source>
</evidence>
<proteinExistence type="inferred from homology"/>
<dbReference type="PANTHER" id="PTHR21716">
    <property type="entry name" value="TRANSMEMBRANE PROTEIN"/>
    <property type="match status" value="1"/>
</dbReference>
<dbReference type="GO" id="GO:0005886">
    <property type="term" value="C:plasma membrane"/>
    <property type="evidence" value="ECO:0007669"/>
    <property type="project" value="UniProtKB-SubCell"/>
</dbReference>
<accession>A0A9Q0N8J9</accession>
<comment type="caution">
    <text evidence="9">The sequence shown here is derived from an EMBL/GenBank/DDBJ whole genome shotgun (WGS) entry which is preliminary data.</text>
</comment>
<evidence type="ECO:0000256" key="1">
    <source>
        <dbReference type="ARBA" id="ARBA00004651"/>
    </source>
</evidence>
<evidence type="ECO:0000256" key="3">
    <source>
        <dbReference type="ARBA" id="ARBA00022448"/>
    </source>
</evidence>
<dbReference type="EMBL" id="WJQU01000001">
    <property type="protein sequence ID" value="KAJ6644881.1"/>
    <property type="molecule type" value="Genomic_DNA"/>
</dbReference>
<dbReference type="InterPro" id="IPR002549">
    <property type="entry name" value="AI-2E-like"/>
</dbReference>
<dbReference type="AlphaFoldDB" id="A0A9Q0N8J9"/>
<keyword evidence="7 8" id="KW-0472">Membrane</keyword>
<dbReference type="Pfam" id="PF01594">
    <property type="entry name" value="AI-2E_transport"/>
    <property type="match status" value="2"/>
</dbReference>
<evidence type="ECO:0000313" key="10">
    <source>
        <dbReference type="Proteomes" id="UP001151699"/>
    </source>
</evidence>
<keyword evidence="3" id="KW-0813">Transport</keyword>
<dbReference type="GO" id="GO:0055085">
    <property type="term" value="P:transmembrane transport"/>
    <property type="evidence" value="ECO:0007669"/>
    <property type="project" value="TreeGrafter"/>
</dbReference>
<evidence type="ECO:0000256" key="7">
    <source>
        <dbReference type="ARBA" id="ARBA00023136"/>
    </source>
</evidence>
<feature type="transmembrane region" description="Helical" evidence="8">
    <location>
        <begin position="220"/>
        <end position="239"/>
    </location>
</feature>
<keyword evidence="10" id="KW-1185">Reference proteome</keyword>
<protein>
    <submittedName>
        <fullName evidence="9">Transport protein</fullName>
    </submittedName>
</protein>
<reference evidence="9" key="1">
    <citation type="submission" date="2022-07" db="EMBL/GenBank/DDBJ databases">
        <authorList>
            <person name="Trinca V."/>
            <person name="Uliana J.V.C."/>
            <person name="Torres T.T."/>
            <person name="Ward R.J."/>
            <person name="Monesi N."/>
        </authorList>
    </citation>
    <scope>NUCLEOTIDE SEQUENCE</scope>
    <source>
        <strain evidence="9">HSMRA1968</strain>
        <tissue evidence="9">Whole embryos</tissue>
    </source>
</reference>
<evidence type="ECO:0000256" key="5">
    <source>
        <dbReference type="ARBA" id="ARBA00022692"/>
    </source>
</evidence>
<sequence>MIVIFWTTIIATILVALTLVSKILTPFFIAGIISYILQPVILVAVILPIIYQQITLLINKIPAYKNYLQTEIISVVTAQIQAVEPNIANQIKNLIDNLANSIFSLITGVANNIWHYTMATINMFLLLVLIPIIMFYFLRDWTKITNNINNLLPLKNKQKIKKILLAINDTLSAYIRGQLNVCLLLATYYSISLWIIGVDFSVLLGVLSVSYFALGMVDKLFYIAIIYLIGGIVEGYILTPKMIGDKIGLHPVWVIFGVLALGNLFGFIGIFFAVPLASIIKVLFLTAIEFYKSSRFYKT</sequence>
<keyword evidence="5 8" id="KW-0812">Transmembrane</keyword>
<feature type="transmembrane region" description="Helical" evidence="8">
    <location>
        <begin position="28"/>
        <end position="51"/>
    </location>
</feature>
<keyword evidence="4" id="KW-1003">Cell membrane</keyword>
<feature type="transmembrane region" description="Helical" evidence="8">
    <location>
        <begin position="120"/>
        <end position="138"/>
    </location>
</feature>
<dbReference type="Proteomes" id="UP001151699">
    <property type="component" value="Chromosome A"/>
</dbReference>
<dbReference type="PANTHER" id="PTHR21716:SF53">
    <property type="entry name" value="PERMEASE PERM-RELATED"/>
    <property type="match status" value="1"/>
</dbReference>
<organism evidence="9 10">
    <name type="scientific">Pseudolycoriella hygida</name>
    <dbReference type="NCBI Taxonomy" id="35572"/>
    <lineage>
        <taxon>Eukaryota</taxon>
        <taxon>Metazoa</taxon>
        <taxon>Ecdysozoa</taxon>
        <taxon>Arthropoda</taxon>
        <taxon>Hexapoda</taxon>
        <taxon>Insecta</taxon>
        <taxon>Pterygota</taxon>
        <taxon>Neoptera</taxon>
        <taxon>Endopterygota</taxon>
        <taxon>Diptera</taxon>
        <taxon>Nematocera</taxon>
        <taxon>Sciaroidea</taxon>
        <taxon>Sciaridae</taxon>
        <taxon>Pseudolycoriella</taxon>
    </lineage>
</organism>
<gene>
    <name evidence="9" type="primary">RP630</name>
    <name evidence="9" type="ORF">Bhyg_00076</name>
</gene>
<evidence type="ECO:0000256" key="4">
    <source>
        <dbReference type="ARBA" id="ARBA00022475"/>
    </source>
</evidence>
<evidence type="ECO:0000313" key="9">
    <source>
        <dbReference type="EMBL" id="KAJ6644881.1"/>
    </source>
</evidence>
<evidence type="ECO:0000256" key="8">
    <source>
        <dbReference type="SAM" id="Phobius"/>
    </source>
</evidence>
<feature type="transmembrane region" description="Helical" evidence="8">
    <location>
        <begin position="193"/>
        <end position="214"/>
    </location>
</feature>
<comment type="similarity">
    <text evidence="2">Belongs to the autoinducer-2 exporter (AI-2E) (TC 2.A.86) family.</text>
</comment>
<dbReference type="OrthoDB" id="10071870at2759"/>